<reference evidence="2" key="2">
    <citation type="submission" date="2023-05" db="EMBL/GenBank/DDBJ databases">
        <authorList>
            <consortium name="Lawrence Berkeley National Laboratory"/>
            <person name="Steindorff A."/>
            <person name="Hensen N."/>
            <person name="Bonometti L."/>
            <person name="Westerberg I."/>
            <person name="Brannstrom I.O."/>
            <person name="Guillou S."/>
            <person name="Cros-Aarteil S."/>
            <person name="Calhoun S."/>
            <person name="Haridas S."/>
            <person name="Kuo A."/>
            <person name="Mondo S."/>
            <person name="Pangilinan J."/>
            <person name="Riley R."/>
            <person name="Labutti K."/>
            <person name="Andreopoulos B."/>
            <person name="Lipzen A."/>
            <person name="Chen C."/>
            <person name="Yanf M."/>
            <person name="Daum C."/>
            <person name="Ng V."/>
            <person name="Clum A."/>
            <person name="Ohm R."/>
            <person name="Martin F."/>
            <person name="Silar P."/>
            <person name="Natvig D."/>
            <person name="Lalanne C."/>
            <person name="Gautier V."/>
            <person name="Ament-Velasquez S.L."/>
            <person name="Kruys A."/>
            <person name="Hutchinson M.I."/>
            <person name="Powell A.J."/>
            <person name="Barry K."/>
            <person name="Miller A.N."/>
            <person name="Grigoriev I.V."/>
            <person name="Debuchy R."/>
            <person name="Gladieux P."/>
            <person name="Thoren M.H."/>
            <person name="Johannesson H."/>
        </authorList>
    </citation>
    <scope>NUCLEOTIDE SEQUENCE</scope>
    <source>
        <strain evidence="2">CBS 731.68</strain>
    </source>
</reference>
<protein>
    <submittedName>
        <fullName evidence="2">Uncharacterized protein</fullName>
    </submittedName>
</protein>
<comment type="caution">
    <text evidence="2">The sequence shown here is derived from an EMBL/GenBank/DDBJ whole genome shotgun (WGS) entry which is preliminary data.</text>
</comment>
<gene>
    <name evidence="2" type="ORF">N657DRAFT_656663</name>
</gene>
<keyword evidence="1" id="KW-0472">Membrane</keyword>
<proteinExistence type="predicted"/>
<evidence type="ECO:0000313" key="3">
    <source>
        <dbReference type="Proteomes" id="UP001302602"/>
    </source>
</evidence>
<reference evidence="2" key="1">
    <citation type="journal article" date="2023" name="Mol. Phylogenet. Evol.">
        <title>Genome-scale phylogeny and comparative genomics of the fungal order Sordariales.</title>
        <authorList>
            <person name="Hensen N."/>
            <person name="Bonometti L."/>
            <person name="Westerberg I."/>
            <person name="Brannstrom I.O."/>
            <person name="Guillou S."/>
            <person name="Cros-Aarteil S."/>
            <person name="Calhoun S."/>
            <person name="Haridas S."/>
            <person name="Kuo A."/>
            <person name="Mondo S."/>
            <person name="Pangilinan J."/>
            <person name="Riley R."/>
            <person name="LaButti K."/>
            <person name="Andreopoulos B."/>
            <person name="Lipzen A."/>
            <person name="Chen C."/>
            <person name="Yan M."/>
            <person name="Daum C."/>
            <person name="Ng V."/>
            <person name="Clum A."/>
            <person name="Steindorff A."/>
            <person name="Ohm R.A."/>
            <person name="Martin F."/>
            <person name="Silar P."/>
            <person name="Natvig D.O."/>
            <person name="Lalanne C."/>
            <person name="Gautier V."/>
            <person name="Ament-Velasquez S.L."/>
            <person name="Kruys A."/>
            <person name="Hutchinson M.I."/>
            <person name="Powell A.J."/>
            <person name="Barry K."/>
            <person name="Miller A.N."/>
            <person name="Grigoriev I.V."/>
            <person name="Debuchy R."/>
            <person name="Gladieux P."/>
            <person name="Hiltunen Thoren M."/>
            <person name="Johannesson H."/>
        </authorList>
    </citation>
    <scope>NUCLEOTIDE SEQUENCE</scope>
    <source>
        <strain evidence="2">CBS 731.68</strain>
    </source>
</reference>
<dbReference type="GeneID" id="87831497"/>
<evidence type="ECO:0000313" key="2">
    <source>
        <dbReference type="EMBL" id="KAK4123423.1"/>
    </source>
</evidence>
<evidence type="ECO:0000256" key="1">
    <source>
        <dbReference type="SAM" id="Phobius"/>
    </source>
</evidence>
<dbReference type="Proteomes" id="UP001302602">
    <property type="component" value="Unassembled WGS sequence"/>
</dbReference>
<keyword evidence="1" id="KW-1133">Transmembrane helix</keyword>
<sequence length="484" mass="52347">MGLNMATALKEIATHMRWWFLDKGAAHIREPDVVIWPIVDIAEAETPIAISVLSLTYKADPGVQDIYLDAQQNMVAIPDMSRFVMQGRFQDGSQLQSYAAHILGDIGSSYNYSMLPEEPLTEQPVAKYPSSFWNATNHWEYVFVNSAPGQISRDFNFLSVFSNQSILSSATCLTPPYDFHLNSTTQTIVIQQRDPGTNRTITFPTFGVLEEQLVYLTKPFSSEEIRNQSDTTGHCGPGCSTVDVLESQAGPPAQDSFVNPDSLFFYYECNITVAPKGDVPRAGQFNLSATNAALAAQAIALSGRTILEPEGTVYTSYNLGLPFGQVQNNSAAGMAAMVSRFAIGVVAAAAQTNPKILVPGRPPRQGVSLVLDQPAAFAAILIATLGVHLVLFVLAVLMVRGVEHGVSIEATAYRLMLYNCETGGTGCASAELRKRLRGVGPTPRELPAKIFLARGSAWAPGNKRLVGWERAKPQASGSTLSPQV</sequence>
<dbReference type="EMBL" id="MU853229">
    <property type="protein sequence ID" value="KAK4123423.1"/>
    <property type="molecule type" value="Genomic_DNA"/>
</dbReference>
<keyword evidence="3" id="KW-1185">Reference proteome</keyword>
<accession>A0AAN6TZ77</accession>
<dbReference type="AlphaFoldDB" id="A0AAN6TZ77"/>
<dbReference type="RefSeq" id="XP_062647194.1">
    <property type="nucleotide sequence ID" value="XM_062794728.1"/>
</dbReference>
<organism evidence="2 3">
    <name type="scientific">Parathielavia appendiculata</name>
    <dbReference type="NCBI Taxonomy" id="2587402"/>
    <lineage>
        <taxon>Eukaryota</taxon>
        <taxon>Fungi</taxon>
        <taxon>Dikarya</taxon>
        <taxon>Ascomycota</taxon>
        <taxon>Pezizomycotina</taxon>
        <taxon>Sordariomycetes</taxon>
        <taxon>Sordariomycetidae</taxon>
        <taxon>Sordariales</taxon>
        <taxon>Chaetomiaceae</taxon>
        <taxon>Parathielavia</taxon>
    </lineage>
</organism>
<feature type="transmembrane region" description="Helical" evidence="1">
    <location>
        <begin position="375"/>
        <end position="399"/>
    </location>
</feature>
<keyword evidence="1" id="KW-0812">Transmembrane</keyword>
<name>A0AAN6TZ77_9PEZI</name>